<comment type="caution">
    <text evidence="3">The sequence shown here is derived from an EMBL/GenBank/DDBJ whole genome shotgun (WGS) entry which is preliminary data.</text>
</comment>
<evidence type="ECO:0000313" key="3">
    <source>
        <dbReference type="EMBL" id="KAL1229820.1"/>
    </source>
</evidence>
<dbReference type="InterPro" id="IPR001314">
    <property type="entry name" value="Peptidase_S1A"/>
</dbReference>
<accession>A0ABR3K8B6</accession>
<dbReference type="SMART" id="SM00020">
    <property type="entry name" value="Tryp_SPc"/>
    <property type="match status" value="1"/>
</dbReference>
<proteinExistence type="predicted"/>
<dbReference type="PRINTS" id="PR00722">
    <property type="entry name" value="CHYMOTRYPSIN"/>
</dbReference>
<dbReference type="CDD" id="cd00190">
    <property type="entry name" value="Tryp_SPc"/>
    <property type="match status" value="1"/>
</dbReference>
<dbReference type="InterPro" id="IPR001254">
    <property type="entry name" value="Trypsin_dom"/>
</dbReference>
<dbReference type="PANTHER" id="PTHR24250">
    <property type="entry name" value="CHYMOTRYPSIN-RELATED"/>
    <property type="match status" value="1"/>
</dbReference>
<evidence type="ECO:0000256" key="1">
    <source>
        <dbReference type="ARBA" id="ARBA00023157"/>
    </source>
</evidence>
<dbReference type="PROSITE" id="PS00134">
    <property type="entry name" value="TRYPSIN_HIS"/>
    <property type="match status" value="1"/>
</dbReference>
<keyword evidence="1" id="KW-1015">Disulfide bond</keyword>
<dbReference type="Gene3D" id="2.40.10.10">
    <property type="entry name" value="Trypsin-like serine proteases"/>
    <property type="match status" value="1"/>
</dbReference>
<feature type="domain" description="Peptidase S1" evidence="2">
    <location>
        <begin position="6"/>
        <end position="260"/>
    </location>
</feature>
<dbReference type="EMBL" id="JBEUSY010000482">
    <property type="protein sequence ID" value="KAL1229820.1"/>
    <property type="molecule type" value="Genomic_DNA"/>
</dbReference>
<evidence type="ECO:0000313" key="4">
    <source>
        <dbReference type="Proteomes" id="UP001558632"/>
    </source>
</evidence>
<sequence length="267" mass="29985">MSEQRITGGVEANPHSHPWIVLLRSFHSNKYCGGIILPTYSVNFSSFILTAAHCVYKSKISYLLVLAGVHDIQSLSDEGIVAATVKNVFIHPFYLYNSDYDVAILKLKNPLLYNSYILPACLPRKNEYLKPRTRCLASGWGAIDGGAYKPMKLQNSIISRTPIFTTKLMQTEIIIHSHSFCQHESVFYDSYDDEIFICGGDTFGIKGANTRDSGGPLVCMKSGVWTLYGVVKARGHHHETQPSLFISTARITAWLESYTNFTDFEKR</sequence>
<dbReference type="SUPFAM" id="SSF50494">
    <property type="entry name" value="Trypsin-like serine proteases"/>
    <property type="match status" value="1"/>
</dbReference>
<keyword evidence="4" id="KW-1185">Reference proteome</keyword>
<dbReference type="Proteomes" id="UP001558632">
    <property type="component" value="Unassembled WGS sequence"/>
</dbReference>
<gene>
    <name evidence="3" type="ORF">TSPI_07599</name>
</gene>
<dbReference type="InterPro" id="IPR009003">
    <property type="entry name" value="Peptidase_S1_PA"/>
</dbReference>
<evidence type="ECO:0000259" key="2">
    <source>
        <dbReference type="PROSITE" id="PS50240"/>
    </source>
</evidence>
<dbReference type="Pfam" id="PF00089">
    <property type="entry name" value="Trypsin"/>
    <property type="match status" value="1"/>
</dbReference>
<dbReference type="InterPro" id="IPR018114">
    <property type="entry name" value="TRYPSIN_HIS"/>
</dbReference>
<organism evidence="3 4">
    <name type="scientific">Trichinella spiralis</name>
    <name type="common">Trichina worm</name>
    <dbReference type="NCBI Taxonomy" id="6334"/>
    <lineage>
        <taxon>Eukaryota</taxon>
        <taxon>Metazoa</taxon>
        <taxon>Ecdysozoa</taxon>
        <taxon>Nematoda</taxon>
        <taxon>Enoplea</taxon>
        <taxon>Dorylaimia</taxon>
        <taxon>Trichinellida</taxon>
        <taxon>Trichinellidae</taxon>
        <taxon>Trichinella</taxon>
    </lineage>
</organism>
<name>A0ABR3K8B6_TRISP</name>
<reference evidence="3 4" key="1">
    <citation type="submission" date="2024-07" db="EMBL/GenBank/DDBJ databases">
        <title>Enhanced genomic and transcriptomic resources for Trichinella pseudospiralis and T. spiralis underpin the discovery of pronounced molecular differences between stages and species.</title>
        <authorList>
            <person name="Pasi K.K."/>
            <person name="La Rosa G."/>
            <person name="Gomez-Morales M.A."/>
            <person name="Tosini F."/>
            <person name="Sumanam S."/>
            <person name="Young N.D."/>
            <person name="Chang B.C."/>
            <person name="Robin G.B."/>
        </authorList>
    </citation>
    <scope>NUCLEOTIDE SEQUENCE [LARGE SCALE GENOMIC DNA]</scope>
    <source>
        <strain evidence="3">ISS534</strain>
    </source>
</reference>
<protein>
    <submittedName>
        <fullName evidence="3">Plasminogen</fullName>
    </submittedName>
</protein>
<dbReference type="PROSITE" id="PS50240">
    <property type="entry name" value="TRYPSIN_DOM"/>
    <property type="match status" value="1"/>
</dbReference>
<dbReference type="PANTHER" id="PTHR24250:SF27">
    <property type="entry name" value="ELASTASE 2 LIKE"/>
    <property type="match status" value="1"/>
</dbReference>
<dbReference type="InterPro" id="IPR043504">
    <property type="entry name" value="Peptidase_S1_PA_chymotrypsin"/>
</dbReference>